<evidence type="ECO:0000256" key="3">
    <source>
        <dbReference type="SAM" id="MobiDB-lite"/>
    </source>
</evidence>
<dbReference type="InterPro" id="IPR023370">
    <property type="entry name" value="TrmO-like_N"/>
</dbReference>
<accession>A0A0D3J6A1</accession>
<evidence type="ECO:0000313" key="6">
    <source>
        <dbReference type="Proteomes" id="UP000013827"/>
    </source>
</evidence>
<dbReference type="PANTHER" id="PTHR12818">
    <property type="entry name" value="TRNA (ADENINE(37)-N6)-METHYLTRANSFERASE"/>
    <property type="match status" value="1"/>
</dbReference>
<dbReference type="eggNOG" id="KOG2942">
    <property type="taxonomic scope" value="Eukaryota"/>
</dbReference>
<evidence type="ECO:0000259" key="4">
    <source>
        <dbReference type="PROSITE" id="PS51668"/>
    </source>
</evidence>
<dbReference type="AlphaFoldDB" id="A0A0D3J6A1"/>
<dbReference type="Proteomes" id="UP000013827">
    <property type="component" value="Unassembled WGS sequence"/>
</dbReference>
<comment type="similarity">
    <text evidence="2">Belongs to the tRNA methyltransferase O family.</text>
</comment>
<dbReference type="InterPro" id="IPR036413">
    <property type="entry name" value="YaeB-like_sf"/>
</dbReference>
<dbReference type="Gene3D" id="2.40.30.70">
    <property type="entry name" value="YaeB-like"/>
    <property type="match status" value="1"/>
</dbReference>
<keyword evidence="6" id="KW-1185">Reference proteome</keyword>
<dbReference type="InterPro" id="IPR040372">
    <property type="entry name" value="YaeB-like"/>
</dbReference>
<dbReference type="SUPFAM" id="SSF118196">
    <property type="entry name" value="YaeB-like"/>
    <property type="match status" value="1"/>
</dbReference>
<dbReference type="KEGG" id="ehx:EMIHUDRAFT_48501"/>
<dbReference type="HOGENOM" id="CLU_2856815_0_0_1"/>
<reference evidence="6" key="1">
    <citation type="journal article" date="2013" name="Nature">
        <title>Pan genome of the phytoplankton Emiliania underpins its global distribution.</title>
        <authorList>
            <person name="Read B.A."/>
            <person name="Kegel J."/>
            <person name="Klute M.J."/>
            <person name="Kuo A."/>
            <person name="Lefebvre S.C."/>
            <person name="Maumus F."/>
            <person name="Mayer C."/>
            <person name="Miller J."/>
            <person name="Monier A."/>
            <person name="Salamov A."/>
            <person name="Young J."/>
            <person name="Aguilar M."/>
            <person name="Claverie J.M."/>
            <person name="Frickenhaus S."/>
            <person name="Gonzalez K."/>
            <person name="Herman E.K."/>
            <person name="Lin Y.C."/>
            <person name="Napier J."/>
            <person name="Ogata H."/>
            <person name="Sarno A.F."/>
            <person name="Shmutz J."/>
            <person name="Schroeder D."/>
            <person name="de Vargas C."/>
            <person name="Verret F."/>
            <person name="von Dassow P."/>
            <person name="Valentin K."/>
            <person name="Van de Peer Y."/>
            <person name="Wheeler G."/>
            <person name="Dacks J.B."/>
            <person name="Delwiche C.F."/>
            <person name="Dyhrman S.T."/>
            <person name="Glockner G."/>
            <person name="John U."/>
            <person name="Richards T."/>
            <person name="Worden A.Z."/>
            <person name="Zhang X."/>
            <person name="Grigoriev I.V."/>
            <person name="Allen A.E."/>
            <person name="Bidle K."/>
            <person name="Borodovsky M."/>
            <person name="Bowler C."/>
            <person name="Brownlee C."/>
            <person name="Cock J.M."/>
            <person name="Elias M."/>
            <person name="Gladyshev V.N."/>
            <person name="Groth M."/>
            <person name="Guda C."/>
            <person name="Hadaegh A."/>
            <person name="Iglesias-Rodriguez M.D."/>
            <person name="Jenkins J."/>
            <person name="Jones B.M."/>
            <person name="Lawson T."/>
            <person name="Leese F."/>
            <person name="Lindquist E."/>
            <person name="Lobanov A."/>
            <person name="Lomsadze A."/>
            <person name="Malik S.B."/>
            <person name="Marsh M.E."/>
            <person name="Mackinder L."/>
            <person name="Mock T."/>
            <person name="Mueller-Roeber B."/>
            <person name="Pagarete A."/>
            <person name="Parker M."/>
            <person name="Probert I."/>
            <person name="Quesneville H."/>
            <person name="Raines C."/>
            <person name="Rensing S.A."/>
            <person name="Riano-Pachon D.M."/>
            <person name="Richier S."/>
            <person name="Rokitta S."/>
            <person name="Shiraiwa Y."/>
            <person name="Soanes D.M."/>
            <person name="van der Giezen M."/>
            <person name="Wahlund T.M."/>
            <person name="Williams B."/>
            <person name="Wilson W."/>
            <person name="Wolfe G."/>
            <person name="Wurch L.L."/>
        </authorList>
    </citation>
    <scope>NUCLEOTIDE SEQUENCE</scope>
</reference>
<name>A0A0D3J6A1_EMIH1</name>
<feature type="region of interest" description="Disordered" evidence="3">
    <location>
        <begin position="1"/>
        <end position="23"/>
    </location>
</feature>
<proteinExistence type="inferred from homology"/>
<dbReference type="InterPro" id="IPR036414">
    <property type="entry name" value="YaeB_N_sf"/>
</dbReference>
<reference evidence="5" key="2">
    <citation type="submission" date="2024-10" db="UniProtKB">
        <authorList>
            <consortium name="EnsemblProtists"/>
        </authorList>
    </citation>
    <scope>IDENTIFICATION</scope>
</reference>
<dbReference type="RefSeq" id="XP_005771465.1">
    <property type="nucleotide sequence ID" value="XM_005771408.1"/>
</dbReference>
<keyword evidence="1" id="KW-0949">S-adenosyl-L-methionine</keyword>
<dbReference type="PaxDb" id="2903-EOD19036"/>
<evidence type="ECO:0000313" key="5">
    <source>
        <dbReference type="EnsemblProtists" id="EOD19036"/>
    </source>
</evidence>
<sequence>KSKVRPPRLDGAKTGLYSTRTPHRPNRVGLSLVRLLAGDTLHLSGVDLCDGTAVVDVKPYVPFAD</sequence>
<organism evidence="5 6">
    <name type="scientific">Emiliania huxleyi (strain CCMP1516)</name>
    <dbReference type="NCBI Taxonomy" id="280463"/>
    <lineage>
        <taxon>Eukaryota</taxon>
        <taxon>Haptista</taxon>
        <taxon>Haptophyta</taxon>
        <taxon>Prymnesiophyceae</taxon>
        <taxon>Isochrysidales</taxon>
        <taxon>Noelaerhabdaceae</taxon>
        <taxon>Emiliania</taxon>
    </lineage>
</organism>
<dbReference type="Pfam" id="PF01980">
    <property type="entry name" value="TrmO_N"/>
    <property type="match status" value="1"/>
</dbReference>
<dbReference type="PANTHER" id="PTHR12818:SF0">
    <property type="entry name" value="TRNA (ADENINE(37)-N6)-METHYLTRANSFERASE"/>
    <property type="match status" value="1"/>
</dbReference>
<evidence type="ECO:0000256" key="1">
    <source>
        <dbReference type="ARBA" id="ARBA00022691"/>
    </source>
</evidence>
<dbReference type="EnsemblProtists" id="EOD19036">
    <property type="protein sequence ID" value="EOD19036"/>
    <property type="gene ID" value="EMIHUDRAFT_48501"/>
</dbReference>
<evidence type="ECO:0000256" key="2">
    <source>
        <dbReference type="ARBA" id="ARBA00033753"/>
    </source>
</evidence>
<protein>
    <recommendedName>
        <fullName evidence="4">TsaA-like domain-containing protein</fullName>
    </recommendedName>
</protein>
<dbReference type="PROSITE" id="PS51668">
    <property type="entry name" value="TSAA_2"/>
    <property type="match status" value="1"/>
</dbReference>
<dbReference type="GeneID" id="17264574"/>
<feature type="domain" description="TsaA-like" evidence="4">
    <location>
        <begin position="1"/>
        <end position="65"/>
    </location>
</feature>